<dbReference type="RefSeq" id="XP_006812802.1">
    <property type="nucleotide sequence ID" value="XM_006812739.1"/>
</dbReference>
<evidence type="ECO:0000256" key="3">
    <source>
        <dbReference type="ARBA" id="ARBA00022989"/>
    </source>
</evidence>
<dbReference type="CDD" id="cd07042">
    <property type="entry name" value="STAS_SulP_like_sulfate_transporter"/>
    <property type="match status" value="1"/>
</dbReference>
<dbReference type="Gene3D" id="3.30.750.24">
    <property type="entry name" value="STAS domain"/>
    <property type="match status" value="1"/>
</dbReference>
<evidence type="ECO:0000256" key="5">
    <source>
        <dbReference type="SAM" id="MobiDB-lite"/>
    </source>
</evidence>
<feature type="transmembrane region" description="Helical" evidence="6">
    <location>
        <begin position="160"/>
        <end position="181"/>
    </location>
</feature>
<feature type="transmembrane region" description="Helical" evidence="6">
    <location>
        <begin position="399"/>
        <end position="419"/>
    </location>
</feature>
<dbReference type="Pfam" id="PF00916">
    <property type="entry name" value="Sulfate_transp"/>
    <property type="match status" value="2"/>
</dbReference>
<protein>
    <submittedName>
        <fullName evidence="9">Sodium-independent sulfate anion transporter-like</fullName>
    </submittedName>
</protein>
<keyword evidence="2 6" id="KW-0812">Transmembrane</keyword>
<comment type="subcellular location">
    <subcellularLocation>
        <location evidence="1">Membrane</location>
        <topology evidence="1">Multi-pass membrane protein</topology>
    </subcellularLocation>
</comment>
<dbReference type="PANTHER" id="PTHR11814">
    <property type="entry name" value="SULFATE TRANSPORTER"/>
    <property type="match status" value="1"/>
</dbReference>
<feature type="compositionally biased region" description="Acidic residues" evidence="5">
    <location>
        <begin position="671"/>
        <end position="681"/>
    </location>
</feature>
<dbReference type="InterPro" id="IPR002645">
    <property type="entry name" value="STAS_dom"/>
</dbReference>
<feature type="domain" description="STAS" evidence="7">
    <location>
        <begin position="539"/>
        <end position="639"/>
    </location>
</feature>
<gene>
    <name evidence="9" type="primary">LOC100377909</name>
</gene>
<feature type="transmembrane region" description="Helical" evidence="6">
    <location>
        <begin position="366"/>
        <end position="387"/>
    </location>
</feature>
<evidence type="ECO:0000256" key="6">
    <source>
        <dbReference type="SAM" id="Phobius"/>
    </source>
</evidence>
<keyword evidence="3 6" id="KW-1133">Transmembrane helix</keyword>
<evidence type="ECO:0000256" key="1">
    <source>
        <dbReference type="ARBA" id="ARBA00004141"/>
    </source>
</evidence>
<accession>A0ABM0LYG1</accession>
<feature type="transmembrane region" description="Helical" evidence="6">
    <location>
        <begin position="210"/>
        <end position="226"/>
    </location>
</feature>
<evidence type="ECO:0000313" key="8">
    <source>
        <dbReference type="Proteomes" id="UP000694865"/>
    </source>
</evidence>
<keyword evidence="8" id="KW-1185">Reference proteome</keyword>
<dbReference type="GeneID" id="100377909"/>
<name>A0ABM0LYG1_SACKO</name>
<dbReference type="InterPro" id="IPR011547">
    <property type="entry name" value="SLC26A/SulP_dom"/>
</dbReference>
<proteinExistence type="predicted"/>
<feature type="transmembrane region" description="Helical" evidence="6">
    <location>
        <begin position="246"/>
        <end position="270"/>
    </location>
</feature>
<keyword evidence="4 6" id="KW-0472">Membrane</keyword>
<feature type="compositionally biased region" description="Polar residues" evidence="5">
    <location>
        <begin position="693"/>
        <end position="704"/>
    </location>
</feature>
<dbReference type="InterPro" id="IPR001902">
    <property type="entry name" value="SLC26A/SulP_fam"/>
</dbReference>
<feature type="transmembrane region" description="Helical" evidence="6">
    <location>
        <begin position="431"/>
        <end position="450"/>
    </location>
</feature>
<feature type="transmembrane region" description="Helical" evidence="6">
    <location>
        <begin position="128"/>
        <end position="153"/>
    </location>
</feature>
<evidence type="ECO:0000313" key="9">
    <source>
        <dbReference type="RefSeq" id="XP_006812802.1"/>
    </source>
</evidence>
<evidence type="ECO:0000256" key="2">
    <source>
        <dbReference type="ARBA" id="ARBA00022692"/>
    </source>
</evidence>
<dbReference type="Pfam" id="PF01740">
    <property type="entry name" value="STAS"/>
    <property type="match status" value="1"/>
</dbReference>
<dbReference type="InterPro" id="IPR036513">
    <property type="entry name" value="STAS_dom_sf"/>
</dbReference>
<feature type="transmembrane region" description="Helical" evidence="6">
    <location>
        <begin position="457"/>
        <end position="477"/>
    </location>
</feature>
<feature type="region of interest" description="Disordered" evidence="5">
    <location>
        <begin position="653"/>
        <end position="704"/>
    </location>
</feature>
<reference evidence="9" key="1">
    <citation type="submission" date="2025-08" db="UniProtKB">
        <authorList>
            <consortium name="RefSeq"/>
        </authorList>
    </citation>
    <scope>IDENTIFICATION</scope>
    <source>
        <tissue evidence="9">Testes</tissue>
    </source>
</reference>
<dbReference type="SUPFAM" id="SSF52091">
    <property type="entry name" value="SpoIIaa-like"/>
    <property type="match status" value="1"/>
</dbReference>
<evidence type="ECO:0000259" key="7">
    <source>
        <dbReference type="PROSITE" id="PS50801"/>
    </source>
</evidence>
<organism evidence="8 9">
    <name type="scientific">Saccoglossus kowalevskii</name>
    <name type="common">Acorn worm</name>
    <dbReference type="NCBI Taxonomy" id="10224"/>
    <lineage>
        <taxon>Eukaryota</taxon>
        <taxon>Metazoa</taxon>
        <taxon>Hemichordata</taxon>
        <taxon>Enteropneusta</taxon>
        <taxon>Harrimaniidae</taxon>
        <taxon>Saccoglossus</taxon>
    </lineage>
</organism>
<feature type="transmembrane region" description="Helical" evidence="6">
    <location>
        <begin position="51"/>
        <end position="71"/>
    </location>
</feature>
<feature type="transmembrane region" description="Helical" evidence="6">
    <location>
        <begin position="497"/>
        <end position="525"/>
    </location>
</feature>
<dbReference type="Proteomes" id="UP000694865">
    <property type="component" value="Unplaced"/>
</dbReference>
<sequence length="704" mass="77238">MTTRLRTNARFVGKKCGDFAKESCTVDNVKSKFPITQWLPKYKPKWLISDFIAGITVGLTVLPQGLAYATVAKLPLQYGLYSAFMGNFVYCFMGTAKDITLGPTAVMSLIMSEFSSGQEREDGLHNPVYAITIAFFCGITQLLMGIFHLGFLVNFISFNVINAFTSAAAVIIGVGQLRHIFGIPKFKSHGFIDDIYYTALGIPKTRWQDFVMGATCFILLMVMKKVKERYSGKKAKTTSQKILYKVIWLFGTAKNAVIVILAACVSYAIYNGESPFALVGHVPAGLPPFESPFPPYLRPMPPLADHYKMNTDPNITIVNDTVVEYQRSLNGTMEQLWNASTVAPTTDPGSEKEYVSVNDIFNEGGIGFAVVPLIGFLESIAIAKAFGRRNKYRVWPNQELLALGTANVMSSFVGAYPVTGSFSRTAVNSQSGVITPLGGVFTGALVLISLATLTPLFFYIPSAALAAVIICAVINMFDHSSIKKLWVVRKIDLISWLGTFIGSLVQGVEIGIIIGIGIDLCFLLYGQAKPDIEVKEREVTVIEIEAGVYFPAVEHVTDTVKGECIEGEHAKSAVVDASRVTHIDYTSILAIKEIFVEFAQRDVKVALAGLKPELLEIILRANIKGFEHYDTVEDAIKAMKENTPEADATHVLLTPMEANSNHTEKSKKEEDKDDNEDEDEKTVDGNVEMKSNGPLNKSNDINPV</sequence>
<dbReference type="PROSITE" id="PS50801">
    <property type="entry name" value="STAS"/>
    <property type="match status" value="1"/>
</dbReference>
<evidence type="ECO:0000256" key="4">
    <source>
        <dbReference type="ARBA" id="ARBA00023136"/>
    </source>
</evidence>